<proteinExistence type="predicted"/>
<accession>W6QIU4</accession>
<keyword evidence="2" id="KW-1185">Reference proteome</keyword>
<gene>
    <name evidence="1" type="ORF">PROQFM164_S05g000566</name>
</gene>
<evidence type="ECO:0000313" key="2">
    <source>
        <dbReference type="Proteomes" id="UP000030686"/>
    </source>
</evidence>
<dbReference type="Proteomes" id="UP000030686">
    <property type="component" value="Unassembled WGS sequence"/>
</dbReference>
<dbReference type="AlphaFoldDB" id="W6QIU4"/>
<reference evidence="1" key="1">
    <citation type="journal article" date="2014" name="Nat. Commun.">
        <title>Multiple recent horizontal transfers of a large genomic region in cheese making fungi.</title>
        <authorList>
            <person name="Cheeseman K."/>
            <person name="Ropars J."/>
            <person name="Renault P."/>
            <person name="Dupont J."/>
            <person name="Gouzy J."/>
            <person name="Branca A."/>
            <person name="Abraham A.L."/>
            <person name="Ceppi M."/>
            <person name="Conseiller E."/>
            <person name="Debuchy R."/>
            <person name="Malagnac F."/>
            <person name="Goarin A."/>
            <person name="Silar P."/>
            <person name="Lacoste S."/>
            <person name="Sallet E."/>
            <person name="Bensimon A."/>
            <person name="Giraud T."/>
            <person name="Brygoo Y."/>
        </authorList>
    </citation>
    <scope>NUCLEOTIDE SEQUENCE [LARGE SCALE GENOMIC DNA]</scope>
    <source>
        <strain evidence="1">FM164</strain>
    </source>
</reference>
<protein>
    <submittedName>
        <fullName evidence="1">Uncharacterized protein</fullName>
    </submittedName>
</protein>
<sequence length="38" mass="4307">MNMTIQTSISITLHGQQDSLTNSYRIRATGTLLNIRRT</sequence>
<organism evidence="1 2">
    <name type="scientific">Penicillium roqueforti (strain FM164)</name>
    <dbReference type="NCBI Taxonomy" id="1365484"/>
    <lineage>
        <taxon>Eukaryota</taxon>
        <taxon>Fungi</taxon>
        <taxon>Dikarya</taxon>
        <taxon>Ascomycota</taxon>
        <taxon>Pezizomycotina</taxon>
        <taxon>Eurotiomycetes</taxon>
        <taxon>Eurotiomycetidae</taxon>
        <taxon>Eurotiales</taxon>
        <taxon>Aspergillaceae</taxon>
        <taxon>Penicillium</taxon>
    </lineage>
</organism>
<dbReference type="EMBL" id="HG792019">
    <property type="protein sequence ID" value="CDM36733.1"/>
    <property type="molecule type" value="Genomic_DNA"/>
</dbReference>
<name>W6QIU4_PENRF</name>
<evidence type="ECO:0000313" key="1">
    <source>
        <dbReference type="EMBL" id="CDM36733.1"/>
    </source>
</evidence>